<dbReference type="Pfam" id="PF04055">
    <property type="entry name" value="Radical_SAM"/>
    <property type="match status" value="1"/>
</dbReference>
<evidence type="ECO:0000313" key="9">
    <source>
        <dbReference type="Proteomes" id="UP000253862"/>
    </source>
</evidence>
<dbReference type="PANTHER" id="PTHR11228:SF7">
    <property type="entry name" value="PQQA PEPTIDE CYCLASE"/>
    <property type="match status" value="1"/>
</dbReference>
<dbReference type="NCBIfam" id="TIGR04085">
    <property type="entry name" value="rSAM_more_4Fe4S"/>
    <property type="match status" value="1"/>
</dbReference>
<dbReference type="RefSeq" id="WP_071629199.1">
    <property type="nucleotide sequence ID" value="NZ_CP022375.1"/>
</dbReference>
<dbReference type="InterPro" id="IPR013785">
    <property type="entry name" value="Aldolase_TIM"/>
</dbReference>
<dbReference type="SFLD" id="SFLDG01386">
    <property type="entry name" value="main_SPASM_domain-containing"/>
    <property type="match status" value="1"/>
</dbReference>
<evidence type="ECO:0000256" key="3">
    <source>
        <dbReference type="ARBA" id="ARBA00022691"/>
    </source>
</evidence>
<comment type="cofactor">
    <cofactor evidence="1">
        <name>[4Fe-4S] cluster</name>
        <dbReference type="ChEBI" id="CHEBI:49883"/>
    </cofactor>
</comment>
<evidence type="ECO:0000259" key="7">
    <source>
        <dbReference type="PROSITE" id="PS51918"/>
    </source>
</evidence>
<dbReference type="KEGG" id="foo:CGC45_04670"/>
<reference evidence="8 9" key="1">
    <citation type="submission" date="2017-07" db="EMBL/GenBank/DDBJ databases">
        <title>Complete genome sequences and comparative analysis of the novel pathogen Francisella opportunistica.</title>
        <authorList>
            <person name="Dietrich E.A."/>
            <person name="Kingry L.C."/>
            <person name="Petersen J.M."/>
        </authorList>
    </citation>
    <scope>NUCLEOTIDE SEQUENCE [LARGE SCALE GENOMIC DNA]</scope>
    <source>
        <strain evidence="8 9">14-2155</strain>
    </source>
</reference>
<dbReference type="InterPro" id="IPR050377">
    <property type="entry name" value="Radical_SAM_PqqE_MftC-like"/>
</dbReference>
<keyword evidence="6" id="KW-0411">Iron-sulfur</keyword>
<dbReference type="CDD" id="cd01335">
    <property type="entry name" value="Radical_SAM"/>
    <property type="match status" value="1"/>
</dbReference>
<keyword evidence="5" id="KW-0408">Iron</keyword>
<evidence type="ECO:0000256" key="5">
    <source>
        <dbReference type="ARBA" id="ARBA00023004"/>
    </source>
</evidence>
<dbReference type="SFLD" id="SFLDS00029">
    <property type="entry name" value="Radical_SAM"/>
    <property type="match status" value="1"/>
</dbReference>
<dbReference type="Gene3D" id="3.20.20.70">
    <property type="entry name" value="Aldolase class I"/>
    <property type="match status" value="1"/>
</dbReference>
<dbReference type="GO" id="GO:0046872">
    <property type="term" value="F:metal ion binding"/>
    <property type="evidence" value="ECO:0007669"/>
    <property type="project" value="UniProtKB-KW"/>
</dbReference>
<dbReference type="Pfam" id="PF13186">
    <property type="entry name" value="SPASM"/>
    <property type="match status" value="1"/>
</dbReference>
<evidence type="ECO:0000256" key="1">
    <source>
        <dbReference type="ARBA" id="ARBA00001966"/>
    </source>
</evidence>
<dbReference type="InterPro" id="IPR058240">
    <property type="entry name" value="rSAM_sf"/>
</dbReference>
<proteinExistence type="predicted"/>
<dbReference type="CDD" id="cd21123">
    <property type="entry name" value="SPASM_MftC-like"/>
    <property type="match status" value="1"/>
</dbReference>
<dbReference type="PROSITE" id="PS51918">
    <property type="entry name" value="RADICAL_SAM"/>
    <property type="match status" value="1"/>
</dbReference>
<organism evidence="8 9">
    <name type="scientific">Francisella opportunistica</name>
    <dbReference type="NCBI Taxonomy" id="2016517"/>
    <lineage>
        <taxon>Bacteria</taxon>
        <taxon>Pseudomonadati</taxon>
        <taxon>Pseudomonadota</taxon>
        <taxon>Gammaproteobacteria</taxon>
        <taxon>Thiotrichales</taxon>
        <taxon>Francisellaceae</taxon>
        <taxon>Francisella</taxon>
    </lineage>
</organism>
<evidence type="ECO:0000256" key="4">
    <source>
        <dbReference type="ARBA" id="ARBA00022723"/>
    </source>
</evidence>
<dbReference type="PIRSF" id="PIRSF037420">
    <property type="entry name" value="PQQ_syn_pqqE"/>
    <property type="match status" value="1"/>
</dbReference>
<dbReference type="InterPro" id="IPR007197">
    <property type="entry name" value="rSAM"/>
</dbReference>
<keyword evidence="9" id="KW-1185">Reference proteome</keyword>
<dbReference type="EMBL" id="CP022375">
    <property type="protein sequence ID" value="AXH29927.1"/>
    <property type="molecule type" value="Genomic_DNA"/>
</dbReference>
<evidence type="ECO:0000313" key="8">
    <source>
        <dbReference type="EMBL" id="AXH29927.1"/>
    </source>
</evidence>
<keyword evidence="2" id="KW-0004">4Fe-4S</keyword>
<feature type="domain" description="Radical SAM core" evidence="7">
    <location>
        <begin position="2"/>
        <end position="214"/>
    </location>
</feature>
<dbReference type="GO" id="GO:0003824">
    <property type="term" value="F:catalytic activity"/>
    <property type="evidence" value="ECO:0007669"/>
    <property type="project" value="InterPro"/>
</dbReference>
<dbReference type="GO" id="GO:0051539">
    <property type="term" value="F:4 iron, 4 sulfur cluster binding"/>
    <property type="evidence" value="ECO:0007669"/>
    <property type="project" value="UniProtKB-KW"/>
</dbReference>
<dbReference type="SUPFAM" id="SSF102114">
    <property type="entry name" value="Radical SAM enzymes"/>
    <property type="match status" value="1"/>
</dbReference>
<keyword evidence="3" id="KW-0949">S-adenosyl-L-methionine</keyword>
<accession>A0A345JRI1</accession>
<name>A0A345JRI1_9GAMM</name>
<dbReference type="InterPro" id="IPR023885">
    <property type="entry name" value="4Fe4S-binding_SPASM_dom"/>
</dbReference>
<dbReference type="PANTHER" id="PTHR11228">
    <property type="entry name" value="RADICAL SAM DOMAIN PROTEIN"/>
    <property type="match status" value="1"/>
</dbReference>
<dbReference type="InterPro" id="IPR017200">
    <property type="entry name" value="PqqE-like"/>
</dbReference>
<evidence type="ECO:0000256" key="2">
    <source>
        <dbReference type="ARBA" id="ARBA00022485"/>
    </source>
</evidence>
<dbReference type="Proteomes" id="UP000253862">
    <property type="component" value="Chromosome"/>
</dbReference>
<evidence type="ECO:0000256" key="6">
    <source>
        <dbReference type="ARBA" id="ARBA00023014"/>
    </source>
</evidence>
<dbReference type="OrthoDB" id="9792276at2"/>
<dbReference type="AlphaFoldDB" id="A0A345JRI1"/>
<dbReference type="InterPro" id="IPR006638">
    <property type="entry name" value="Elp3/MiaA/NifB-like_rSAM"/>
</dbReference>
<dbReference type="SMART" id="SM00729">
    <property type="entry name" value="Elp3"/>
    <property type="match status" value="1"/>
</dbReference>
<sequence>MKHQLKWMAWETTRRCNLKCVHCRSSSECEVLGHPDFSTAEGFKVIDNIVAFANPVLVLSGGEPLLRADIFELAEYGANKGLRMALATNGSLVTDENCEKIKNSSISIVSLSIDGATAATHDDFRSQKGAFEATVNAAKLFKKHGIPFLINSSFTKRNQHEIKDVYKLAKSLEATAWYLFMIVPTGRGEELMQELIDIDGYQDILNWHYDMEADEQDMLVRPTCAPHYYRIRFERNKHDGAKVRSRALSFGTGGSKGCIAGQSICLLDVDGNVYPCSYLPVSAGNIKEKTFAEIWQNSKVLEDMRNFSAYEGKCGACEFIKICGGCRARAYNIHGSYLAEEPFCNHLPIRMRNTQEKQSHE</sequence>
<gene>
    <name evidence="8" type="ORF">CGC43_04685</name>
</gene>
<keyword evidence="4" id="KW-0479">Metal-binding</keyword>
<dbReference type="SFLD" id="SFLDG01067">
    <property type="entry name" value="SPASM/twitch_domain_containing"/>
    <property type="match status" value="1"/>
</dbReference>
<protein>
    <submittedName>
        <fullName evidence="8">Radical SAM protein</fullName>
    </submittedName>
</protein>